<evidence type="ECO:0000256" key="8">
    <source>
        <dbReference type="RuleBase" id="RU003331"/>
    </source>
</evidence>
<comment type="function">
    <text evidence="6">Catalyzes the reversible transfer of the terminal phosphate group between ATP and AMP. Plays an important role in cellular energy homeostasis and in adenine nucleotide metabolism.</text>
</comment>
<evidence type="ECO:0000313" key="10">
    <source>
        <dbReference type="EMBL" id="EGV00359.1"/>
    </source>
</evidence>
<keyword evidence="3 6" id="KW-0547">Nucleotide-binding</keyword>
<dbReference type="PRINTS" id="PR00094">
    <property type="entry name" value="ADENYLTKNASE"/>
</dbReference>
<comment type="subcellular location">
    <subcellularLocation>
        <location evidence="6 8">Cytoplasm</location>
    </subcellularLocation>
</comment>
<comment type="caution">
    <text evidence="10">The sequence shown here is derived from an EMBL/GenBank/DDBJ whole genome shotgun (WGS) entry which is preliminary data.</text>
</comment>
<dbReference type="Pfam" id="PF00406">
    <property type="entry name" value="ADK"/>
    <property type="match status" value="1"/>
</dbReference>
<evidence type="ECO:0000256" key="5">
    <source>
        <dbReference type="ARBA" id="ARBA00022840"/>
    </source>
</evidence>
<keyword evidence="11" id="KW-1185">Reference proteome</keyword>
<feature type="region of interest" description="NMP" evidence="6">
    <location>
        <begin position="37"/>
        <end position="66"/>
    </location>
</feature>
<dbReference type="GO" id="GO:0004017">
    <property type="term" value="F:AMP kinase activity"/>
    <property type="evidence" value="ECO:0007669"/>
    <property type="project" value="UniProtKB-UniRule"/>
</dbReference>
<dbReference type="InterPro" id="IPR006259">
    <property type="entry name" value="Adenyl_kin_sub"/>
</dbReference>
<dbReference type="UniPathway" id="UPA00588">
    <property type="reaction ID" value="UER00649"/>
</dbReference>
<keyword evidence="6" id="KW-0963">Cytoplasm</keyword>
<dbReference type="Gene3D" id="3.40.50.300">
    <property type="entry name" value="P-loop containing nucleotide triphosphate hydrolases"/>
    <property type="match status" value="1"/>
</dbReference>
<comment type="similarity">
    <text evidence="6 7">Belongs to the adenylate kinase family.</text>
</comment>
<dbReference type="InterPro" id="IPR036193">
    <property type="entry name" value="ADK_active_lid_dom_sf"/>
</dbReference>
<comment type="catalytic activity">
    <reaction evidence="6 8">
        <text>AMP + ATP = 2 ADP</text>
        <dbReference type="Rhea" id="RHEA:12973"/>
        <dbReference type="ChEBI" id="CHEBI:30616"/>
        <dbReference type="ChEBI" id="CHEBI:456215"/>
        <dbReference type="ChEBI" id="CHEBI:456216"/>
        <dbReference type="EC" id="2.7.4.3"/>
    </reaction>
</comment>
<dbReference type="EC" id="2.7.4.3" evidence="6 8"/>
<feature type="binding site" evidence="6">
    <location>
        <position position="43"/>
    </location>
    <ligand>
        <name>AMP</name>
        <dbReference type="ChEBI" id="CHEBI:456215"/>
    </ligand>
</feature>
<dbReference type="GO" id="GO:0044209">
    <property type="term" value="P:AMP salvage"/>
    <property type="evidence" value="ECO:0007669"/>
    <property type="project" value="UniProtKB-UniRule"/>
</dbReference>
<dbReference type="InterPro" id="IPR027417">
    <property type="entry name" value="P-loop_NTPase"/>
</dbReference>
<feature type="binding site" evidence="6">
    <location>
        <position position="100"/>
    </location>
    <ligand>
        <name>AMP</name>
        <dbReference type="ChEBI" id="CHEBI:456215"/>
    </ligand>
</feature>
<protein>
    <recommendedName>
        <fullName evidence="6 8">Adenylate kinase</fullName>
        <shortName evidence="6">AK</shortName>
        <ecNumber evidence="6 8">2.7.4.3</ecNumber>
    </recommendedName>
    <alternativeName>
        <fullName evidence="6">ATP-AMP transphosphorylase</fullName>
    </alternativeName>
    <alternativeName>
        <fullName evidence="6">ATP:AMP phosphotransferase</fullName>
    </alternativeName>
    <alternativeName>
        <fullName evidence="6">Adenylate monophosphate kinase</fullName>
    </alternativeName>
</protein>
<name>F9UK13_9BACT</name>
<keyword evidence="4 6" id="KW-0418">Kinase</keyword>
<dbReference type="GO" id="GO:0005524">
    <property type="term" value="F:ATP binding"/>
    <property type="evidence" value="ECO:0007669"/>
    <property type="project" value="UniProtKB-UniRule"/>
</dbReference>
<comment type="domain">
    <text evidence="6">Consists of three domains, a large central CORE domain and two small peripheral domains, NMPbind and LID, which undergo movements during catalysis. The LID domain closes over the site of phosphoryl transfer upon ATP binding. Assembling and dissambling the active center during each catalytic cycle provides an effective means to prevent ATP hydrolysis. Some bacteria have evolved a zinc-coordinating structure that stabilizes the LID domain.</text>
</comment>
<keyword evidence="2 6" id="KW-0545">Nucleotide biosynthesis</keyword>
<accession>F9UK13</accession>
<evidence type="ECO:0000256" key="3">
    <source>
        <dbReference type="ARBA" id="ARBA00022741"/>
    </source>
</evidence>
<dbReference type="Proteomes" id="UP000004978">
    <property type="component" value="Unassembled WGS sequence"/>
</dbReference>
<comment type="caution">
    <text evidence="6">Lacks conserved residue(s) required for the propagation of feature annotation.</text>
</comment>
<feature type="binding site" evidence="6">
    <location>
        <position position="154"/>
    </location>
    <ligand>
        <name>Zn(2+)</name>
        <dbReference type="ChEBI" id="CHEBI:29105"/>
        <note>structural</note>
    </ligand>
</feature>
<dbReference type="InterPro" id="IPR007862">
    <property type="entry name" value="Adenylate_kinase_lid-dom"/>
</dbReference>
<dbReference type="Pfam" id="PF05191">
    <property type="entry name" value="ADK_lid"/>
    <property type="match status" value="1"/>
</dbReference>
<dbReference type="PANTHER" id="PTHR23359">
    <property type="entry name" value="NUCLEOTIDE KINASE"/>
    <property type="match status" value="1"/>
</dbReference>
<feature type="domain" description="Adenylate kinase active site lid" evidence="9">
    <location>
        <begin position="131"/>
        <end position="166"/>
    </location>
</feature>
<feature type="binding site" evidence="6">
    <location>
        <position position="131"/>
    </location>
    <ligand>
        <name>ATP</name>
        <dbReference type="ChEBI" id="CHEBI:30616"/>
    </ligand>
</feature>
<evidence type="ECO:0000256" key="2">
    <source>
        <dbReference type="ARBA" id="ARBA00022727"/>
    </source>
</evidence>
<evidence type="ECO:0000256" key="4">
    <source>
        <dbReference type="ARBA" id="ARBA00022777"/>
    </source>
</evidence>
<proteinExistence type="inferred from homology"/>
<dbReference type="RefSeq" id="WP_006608630.1">
    <property type="nucleotide sequence ID" value="NZ_AFXA01000009.1"/>
</dbReference>
<comment type="subunit">
    <text evidence="6 8">Monomer.</text>
</comment>
<feature type="binding site" evidence="6">
    <location>
        <begin position="64"/>
        <end position="66"/>
    </location>
    <ligand>
        <name>AMP</name>
        <dbReference type="ChEBI" id="CHEBI:456215"/>
    </ligand>
</feature>
<evidence type="ECO:0000313" key="11">
    <source>
        <dbReference type="Proteomes" id="UP000004978"/>
    </source>
</evidence>
<reference evidence="10 11" key="1">
    <citation type="journal article" date="2013" name="Genome Announc.">
        <title>Genome Sequence of Mycoplasma columbinum Strain SF7.</title>
        <authorList>
            <person name="Guo Z."/>
            <person name="Xu X."/>
            <person name="Zheng Q."/>
            <person name="Li T."/>
            <person name="Kuang S."/>
            <person name="Zhang Z."/>
            <person name="Chen Y."/>
            <person name="Lu X."/>
            <person name="Zhou R."/>
            <person name="Bi D."/>
            <person name="Jin H."/>
        </authorList>
    </citation>
    <scope>NUCLEOTIDE SEQUENCE [LARGE SCALE GENOMIC DNA]</scope>
    <source>
        <strain evidence="10 11">SF7</strain>
    </source>
</reference>
<feature type="binding site" evidence="6">
    <location>
        <begin position="17"/>
        <end position="22"/>
    </location>
    <ligand>
        <name>ATP</name>
        <dbReference type="ChEBI" id="CHEBI:30616"/>
    </ligand>
</feature>
<dbReference type="GO" id="GO:0005737">
    <property type="term" value="C:cytoplasm"/>
    <property type="evidence" value="ECO:0007669"/>
    <property type="project" value="UniProtKB-SubCell"/>
</dbReference>
<feature type="binding site" evidence="6">
    <location>
        <begin position="93"/>
        <end position="96"/>
    </location>
    <ligand>
        <name>AMP</name>
        <dbReference type="ChEBI" id="CHEBI:456215"/>
    </ligand>
</feature>
<dbReference type="SUPFAM" id="SSF57774">
    <property type="entry name" value="Microbial and mitochondrial ADK, insert 'zinc finger' domain"/>
    <property type="match status" value="1"/>
</dbReference>
<keyword evidence="6" id="KW-0862">Zinc</keyword>
<keyword evidence="1 6" id="KW-0808">Transferase</keyword>
<dbReference type="SUPFAM" id="SSF52540">
    <property type="entry name" value="P-loop containing nucleoside triphosphate hydrolases"/>
    <property type="match status" value="1"/>
</dbReference>
<dbReference type="AlphaFoldDB" id="F9UK13"/>
<feature type="binding site" evidence="6">
    <location>
        <position position="203"/>
    </location>
    <ligand>
        <name>ATP</name>
        <dbReference type="ChEBI" id="CHEBI:30616"/>
    </ligand>
</feature>
<feature type="binding site" evidence="6">
    <location>
        <position position="175"/>
    </location>
    <ligand>
        <name>AMP</name>
        <dbReference type="ChEBI" id="CHEBI:456215"/>
    </ligand>
</feature>
<sequence length="218" mass="24344">MIESKQLPNIVFMGPPGVGKGTVAAILAKKANMVHLSTGSIFREEIASKSQLGLELAKFVENGLYVPDEITNATVKNKVESLLAKGQKIILDGYPRTLDQVEFLKTIKNFDYKVVELTAPAELIMQRLNGRRFCPNCGKNFNLYSLPSKNGLFCDNCGTELQMRKDDSVENIKVRQKIYADQTAPLLSYYQEHNNLHTFDATSSAEEIAQIIIKSLEK</sequence>
<feature type="binding site" evidence="6">
    <location>
        <position position="157"/>
    </location>
    <ligand>
        <name>Zn(2+)</name>
        <dbReference type="ChEBI" id="CHEBI:29105"/>
        <note>structural</note>
    </ligand>
</feature>
<keyword evidence="5 6" id="KW-0067">ATP-binding</keyword>
<feature type="binding site" evidence="6">
    <location>
        <position position="134"/>
    </location>
    <ligand>
        <name>Zn(2+)</name>
        <dbReference type="ChEBI" id="CHEBI:29105"/>
        <note>structural</note>
    </ligand>
</feature>
<dbReference type="NCBIfam" id="TIGR01351">
    <property type="entry name" value="adk"/>
    <property type="match status" value="1"/>
</dbReference>
<feature type="binding site" evidence="6">
    <location>
        <position position="38"/>
    </location>
    <ligand>
        <name>AMP</name>
        <dbReference type="ChEBI" id="CHEBI:456215"/>
    </ligand>
</feature>
<dbReference type="EMBL" id="AFXA01000009">
    <property type="protein sequence ID" value="EGV00359.1"/>
    <property type="molecule type" value="Genomic_DNA"/>
</dbReference>
<organism evidence="10 11">
    <name type="scientific">Mycoplasmopsis columbina SF7</name>
    <dbReference type="NCBI Taxonomy" id="1037410"/>
    <lineage>
        <taxon>Bacteria</taxon>
        <taxon>Bacillati</taxon>
        <taxon>Mycoplasmatota</taxon>
        <taxon>Mycoplasmoidales</taxon>
        <taxon>Metamycoplasmataceae</taxon>
        <taxon>Mycoplasmopsis</taxon>
    </lineage>
</organism>
<dbReference type="STRING" id="1037410.MCSF7_01099"/>
<comment type="pathway">
    <text evidence="6">Purine metabolism; AMP biosynthesis via salvage pathway; AMP from ADP: step 1/1.</text>
</comment>
<dbReference type="InterPro" id="IPR000850">
    <property type="entry name" value="Adenylat/UMP-CMP_kin"/>
</dbReference>
<dbReference type="PROSITE" id="PS00113">
    <property type="entry name" value="ADENYLATE_KINASE"/>
    <property type="match status" value="1"/>
</dbReference>
<evidence type="ECO:0000259" key="9">
    <source>
        <dbReference type="Pfam" id="PF05191"/>
    </source>
</evidence>
<evidence type="ECO:0000256" key="7">
    <source>
        <dbReference type="RuleBase" id="RU003330"/>
    </source>
</evidence>
<dbReference type="GO" id="GO:0008270">
    <property type="term" value="F:zinc ion binding"/>
    <property type="evidence" value="ECO:0007669"/>
    <property type="project" value="UniProtKB-UniRule"/>
</dbReference>
<feature type="region of interest" description="LID" evidence="6">
    <location>
        <begin position="130"/>
        <end position="167"/>
    </location>
</feature>
<dbReference type="CDD" id="cd01428">
    <property type="entry name" value="ADK"/>
    <property type="match status" value="1"/>
</dbReference>
<feature type="binding site" evidence="6">
    <location>
        <position position="137"/>
    </location>
    <ligand>
        <name>Zn(2+)</name>
        <dbReference type="ChEBI" id="CHEBI:29105"/>
        <note>structural</note>
    </ligand>
</feature>
<dbReference type="InterPro" id="IPR033690">
    <property type="entry name" value="Adenylat_kinase_CS"/>
</dbReference>
<evidence type="ECO:0000256" key="6">
    <source>
        <dbReference type="HAMAP-Rule" id="MF_00235"/>
    </source>
</evidence>
<evidence type="ECO:0000256" key="1">
    <source>
        <dbReference type="ARBA" id="ARBA00022679"/>
    </source>
</evidence>
<dbReference type="eggNOG" id="COG0563">
    <property type="taxonomic scope" value="Bacteria"/>
</dbReference>
<dbReference type="HAMAP" id="MF_00235">
    <property type="entry name" value="Adenylate_kinase_Adk"/>
    <property type="match status" value="1"/>
</dbReference>
<keyword evidence="6" id="KW-0479">Metal-binding</keyword>
<gene>
    <name evidence="6" type="primary">adk</name>
    <name evidence="10" type="ORF">MCSF7_01099</name>
</gene>
<feature type="binding site" evidence="6">
    <location>
        <position position="164"/>
    </location>
    <ligand>
        <name>AMP</name>
        <dbReference type="ChEBI" id="CHEBI:456215"/>
    </ligand>
</feature>